<dbReference type="Proteomes" id="UP000291116">
    <property type="component" value="Unassembled WGS sequence"/>
</dbReference>
<protein>
    <submittedName>
        <fullName evidence="1">Uncharacterized protein</fullName>
    </submittedName>
</protein>
<sequence length="227" mass="24164">MKINYHSASAYFLAGVLSKGVANPETNFLSDLFGDEAFLECVQDTTALENNNPDLAGAGEAFFGSFEVGPLQITEESIGVDVIFNETKRDPYKVACMAAGGLYDAMDGSITCEPQPDLRGPLPERNSGRISFLNYGQCVADTEECKAINVWNFLRDFFEALGMQCDVGTVTAAVTNGGLPEHGFGGDTGDLQSTQSLPSSGSESHSVIWATQIGIAALPVCLVFLLL</sequence>
<proteinExistence type="predicted"/>
<dbReference type="AlphaFoldDB" id="A0A448Z7T5"/>
<evidence type="ECO:0000313" key="1">
    <source>
        <dbReference type="EMBL" id="VEU38104.1"/>
    </source>
</evidence>
<gene>
    <name evidence="1" type="ORF">PSNMU_V1.4_AUG-EV-PASAV3_0049170</name>
</gene>
<keyword evidence="2" id="KW-1185">Reference proteome</keyword>
<evidence type="ECO:0000313" key="2">
    <source>
        <dbReference type="Proteomes" id="UP000291116"/>
    </source>
</evidence>
<accession>A0A448Z7T5</accession>
<dbReference type="EMBL" id="CAACVS010000154">
    <property type="protein sequence ID" value="VEU38104.1"/>
    <property type="molecule type" value="Genomic_DNA"/>
</dbReference>
<reference evidence="1 2" key="1">
    <citation type="submission" date="2019-01" db="EMBL/GenBank/DDBJ databases">
        <authorList>
            <person name="Ferrante I. M."/>
        </authorList>
    </citation>
    <scope>NUCLEOTIDE SEQUENCE [LARGE SCALE GENOMIC DNA]</scope>
    <source>
        <strain evidence="1 2">B856</strain>
    </source>
</reference>
<organism evidence="1 2">
    <name type="scientific">Pseudo-nitzschia multistriata</name>
    <dbReference type="NCBI Taxonomy" id="183589"/>
    <lineage>
        <taxon>Eukaryota</taxon>
        <taxon>Sar</taxon>
        <taxon>Stramenopiles</taxon>
        <taxon>Ochrophyta</taxon>
        <taxon>Bacillariophyta</taxon>
        <taxon>Bacillariophyceae</taxon>
        <taxon>Bacillariophycidae</taxon>
        <taxon>Bacillariales</taxon>
        <taxon>Bacillariaceae</taxon>
        <taxon>Pseudo-nitzschia</taxon>
    </lineage>
</organism>
<name>A0A448Z7T5_9STRA</name>